<keyword evidence="1" id="KW-1133">Transmembrane helix</keyword>
<dbReference type="OrthoDB" id="9865291at2"/>
<protein>
    <submittedName>
        <fullName evidence="2">Putative membrane protein</fullName>
    </submittedName>
</protein>
<feature type="transmembrane region" description="Helical" evidence="1">
    <location>
        <begin position="111"/>
        <end position="130"/>
    </location>
</feature>
<organism evidence="2 3">
    <name type="scientific">Candidatus Ichthyocystis hellenicum</name>
    <dbReference type="NCBI Taxonomy" id="1561003"/>
    <lineage>
        <taxon>Bacteria</taxon>
        <taxon>Pseudomonadati</taxon>
        <taxon>Pseudomonadota</taxon>
        <taxon>Betaproteobacteria</taxon>
        <taxon>Burkholderiales</taxon>
        <taxon>Candidatus Ichthyocystis</taxon>
    </lineage>
</organism>
<name>A0A0S4M2B2_9BURK</name>
<accession>A0A0S4M2B2</accession>
<proteinExistence type="predicted"/>
<dbReference type="Proteomes" id="UP000198651">
    <property type="component" value="Chromosome I"/>
</dbReference>
<keyword evidence="3" id="KW-1185">Reference proteome</keyword>
<sequence length="144" mass="15836">MSQIIEGIGNRQCILSSSLFSHDNPNQETQSLLSLDCIEDETSLCGVICEPRQMNVADDTCSEDTGDLMIYDDDAGPQHGNIASELIMVMSLFYAMVCTILILANGSDTKLYLLLLGIGTTCFILGMTKYSREPANRPFRLLES</sequence>
<evidence type="ECO:0000313" key="3">
    <source>
        <dbReference type="Proteomes" id="UP000198651"/>
    </source>
</evidence>
<reference evidence="3" key="1">
    <citation type="submission" date="2015-11" db="EMBL/GenBank/DDBJ databases">
        <authorList>
            <person name="Seth-Smith H.M.B."/>
        </authorList>
    </citation>
    <scope>NUCLEOTIDE SEQUENCE [LARGE SCALE GENOMIC DNA]</scope>
    <source>
        <strain evidence="3">2013Ark11</strain>
    </source>
</reference>
<dbReference type="EMBL" id="LN906597">
    <property type="protein sequence ID" value="CUT17116.1"/>
    <property type="molecule type" value="Genomic_DNA"/>
</dbReference>
<keyword evidence="1" id="KW-0472">Membrane</keyword>
<evidence type="ECO:0000313" key="2">
    <source>
        <dbReference type="EMBL" id="CUT17116.1"/>
    </source>
</evidence>
<evidence type="ECO:0000256" key="1">
    <source>
        <dbReference type="SAM" id="Phobius"/>
    </source>
</evidence>
<dbReference type="AlphaFoldDB" id="A0A0S4M2B2"/>
<dbReference type="RefSeq" id="WP_092342827.1">
    <property type="nucleotide sequence ID" value="NZ_LN906597.1"/>
</dbReference>
<feature type="transmembrane region" description="Helical" evidence="1">
    <location>
        <begin position="86"/>
        <end position="105"/>
    </location>
</feature>
<gene>
    <name evidence="2" type="ORF">Ark11_0259</name>
</gene>
<keyword evidence="1" id="KW-0812">Transmembrane</keyword>